<evidence type="ECO:0000256" key="22">
    <source>
        <dbReference type="SAM" id="Phobius"/>
    </source>
</evidence>
<evidence type="ECO:0000256" key="16">
    <source>
        <dbReference type="ARBA" id="ARBA00023170"/>
    </source>
</evidence>
<keyword evidence="11 20" id="KW-0547">Nucleotide-binding</keyword>
<dbReference type="Gramene" id="ONIVA05G24020.1">
    <property type="protein sequence ID" value="ONIVA05G24020.1"/>
    <property type="gene ID" value="ONIVA05G24020"/>
</dbReference>
<dbReference type="PROSITE" id="PS00107">
    <property type="entry name" value="PROTEIN_KINASE_ATP"/>
    <property type="match status" value="5"/>
</dbReference>
<evidence type="ECO:0000313" key="25">
    <source>
        <dbReference type="EnsemblPlants" id="ONIVA05G24020.1"/>
    </source>
</evidence>
<dbReference type="Pfam" id="PF13855">
    <property type="entry name" value="LRR_8"/>
    <property type="match status" value="3"/>
</dbReference>
<dbReference type="InterPro" id="IPR001611">
    <property type="entry name" value="Leu-rich_rpt"/>
</dbReference>
<feature type="transmembrane region" description="Helical" evidence="22">
    <location>
        <begin position="485"/>
        <end position="512"/>
    </location>
</feature>
<dbReference type="OMA" id="QWINSIW"/>
<accession>A0A0E0HH15</accession>
<dbReference type="PROSITE" id="PS00108">
    <property type="entry name" value="PROTEIN_KINASE_ST"/>
    <property type="match status" value="5"/>
</dbReference>
<dbReference type="FunFam" id="1.10.510.10:FF:000358">
    <property type="entry name" value="Putative leucine-rich repeat receptor-like serine/threonine-protein kinase"/>
    <property type="match status" value="3"/>
</dbReference>
<dbReference type="PROSITE" id="PS50011">
    <property type="entry name" value="PROTEIN_KINASE_DOM"/>
    <property type="match status" value="6"/>
</dbReference>
<evidence type="ECO:0000256" key="9">
    <source>
        <dbReference type="ARBA" id="ARBA00022729"/>
    </source>
</evidence>
<evidence type="ECO:0000256" key="4">
    <source>
        <dbReference type="ARBA" id="ARBA00022527"/>
    </source>
</evidence>
<feature type="domain" description="Protein kinase" evidence="24">
    <location>
        <begin position="1500"/>
        <end position="1790"/>
    </location>
</feature>
<evidence type="ECO:0000256" key="1">
    <source>
        <dbReference type="ARBA" id="ARBA00004162"/>
    </source>
</evidence>
<sequence>MERSTPGTMAARSWLLLLCFVAVATAGVLQARAQPDSNGFISVDCGLPGKTGFVDDKTKISYAADDGFTDGGACHNISAEYITPGLAKRYHTLRSFPDGKRNCYTLRSLVAGLKYLFRATFFYGNYDGLNKLPVFDLYVGVNYWTMVNITGPGDAVIVEAIVVVPDDFVQVCLVNTGAGTPFISGLDLRPLKNTLYPQSNATQGLVLLGRLNFGPTDYTDVIRYPDDPHDRIWFPWVDSTKWSQISSTKKVQDLDNDMYETPTAVMQTAITPRNASRNIEFSWDPVPLPNDPAPGYIAIFHFSELQLLPGNAVREFYINLNGKPWSLTAFKPEYLYNDATFNRNPFLRYPQYNISINATANSTLPPLINAVEVFSVIPTATIGTDPEDVAAITAIKEKYQVVKNWMGDPCVPKMLAWDKLTCSYAISNPARIIGLDLTGNQLSGSIPSGLLKRIQDGSLNLRYGNNPNLCTNGDSCQPAKKKSKLAIYIVIPIVIVLVVVIISVAVLLCCLLRRKKQAMSNSVKPQNETVSNVSSNGGYGHSSSLRLENRRFTYNELEKITNNFQRVLGHGGFGYVYDGFLEDGTQVAVKLRSESSNQGAKEFLAEAQILTRIHHKNLVSMIGYCKDGEYMALVYEYMSEGTLQEHIAGKNNNRIYLTWRERLRIALESAQEYLHKACNPPLIHRDVKATNILLNTRLEAKIADFGLSKTFNHVNDTHVSTNTLVGTPGYVDPEYQATMQPTTKSDVYSFGVVLLELITGKPSILREPGPISIIQWARQRLARGNIEGVVDAHMHGDHDVNGVWKAADIALKCTAQTSTQRPTMTDVVAQLQECLELEDRRCGMEDTYNNFYAGNNNDPNSSYNMYNTDQSTEVSQNNTMEHNFERVPTMATGPRRSSPATMAARSSLFLLCLATATAGVLQARAQPDSKGFISVDCGLPGKTSYIDDKTKISYASDDGFTDGGKHYNVSPEYIKPAVTARYYNVRSFPDGARNCYTLRSLVAGLKYLIRATFMYGNYDGLNKLPVSFDLHIGVNFWTVVNITDPIQPVNREAIVVVPDDSVQVCLVNTGAGTPFISGLDLRPLMNKLYPQVNATQGLLQLARLNFGPSDETSIRYPDDPHDRVWFPWFDAAKWNEISTTNRVQNIDNDLFEAPTAVMQTAVTPINASNNIDFFWNSQPQPNDPAPGYIAIFHFSELENLPNNASRQFYININGILFDDGFTPSFLYAEASYSSKPFVRHPQYNITINATANSTMPPLINAVEVYSVISTANIGTDSQDVSAIMTIKAKYQVKKNWMGDPCLPRNLAWDNLTCSYAISNPARITSLNLSKIGLSGEISSSFGNLKALQYLDLSNNNLTGSIPNALSQLSSLTILDLTGNQLNGTIPPGLLKRIQDGFLNLRYGNNPNICTNGNSCQPPKNKSKLAIYIVVPIVLVLAIVSVMTLLYCLLRRKKQGSMNNSVKPQNETMRYGPTNNGSRHNSSLRLENRRFTYNELEKITNKFQRVLGQGGFGKVYDGFLEDGTEVAVKVRTESSNQGDKEFLVEAQILTRIHHKNLVSMIGYCKDEKYMALVYEYMSEGTLQEHIAGKGNDGRYLTWKERLRIALESAQGLEYLHKGCNPPLIHRDVKGTNILLNTMLEAKIADFGLSKVFNPENGTHVSTNKLVGTPGYVDPEEILIVRLIGTDQMRRYQSTMQPTTKSDVYSFGVVLLELVTGKPAILRDPEPISIIHWAQQRLARGNIEGVVDASMHGDYDVNGLWKVADIALKCTALSSAHRPTMTDVVAQLQECLELEDKHQRSTPGAMAARSWLILLCLALAATAGILQARAQLDSKGFISVDCGLPGKTSYVDDKTKISYAADDGFTDGGSFHNISAEYFAPALSARYYNVRSFPDGARNCYTLRSLVAGHKYLIRATFMYGNYDGLSKLPIFDVYIGVNFWMMVNITDPAGSTLLEAIVVVPDDFVQVCLVNTGTGTPFISGLDLRPLKKKLYPQATETQGLSLFGRWNFGPTSNTEIIRYPDDPRDRVWTPWDSPSNWTEISTTRPVQQTYDDLFEVPTAVMQTAIVPMFATDNIELAWVAYTQPKDPSPGYIAIMHFSELELSPPSRDVREFYINLNGNMMYSKGYKPVYLYAHAIYNTNPFLRYPQYNISINATYNSTMRPFINAMEVYSVFSTTTIGTYGQDASAMMVIKEKYQVKKNWMGDPCIPTEFTWESLTCSYENSKHVIKINLSSSGLSGEISSSFGDLKALQYLDLSNNNLTGSIPDALSQLPSLTVLDLTGNQLNGSIPSGLLKRIQDGTLNIKYGNNPNLCTNDNSCQAAKHKSKLAIYIVAPVVLVLVIVSVTILLFCLLGQKKKQGSMNTSIKPQNEANYVPTNDSDGHGSSMQLENRRFTYKDLEKITNNFQRVLGRGGFGKVYDGFLEEGTQVAVKLRSESSNQGDKEFLVEAQILTRIHHKNLVSMIGYCKDGKYMALVYEYINNGRHLTWRERLRIALESAQGLEYLHKWCNPPLIHRDVKATNILLNARLEAKIADFGLSKSFNLENGTHVSTNTLVGTPGYVDPEYQATMQPSTKSDVYSFGVVLLELVTGKSAVLRDPEPISIIHWAQQRLAQGNIEEVVDACMCGDHDVNGVWKVADIAFKCTAQVSARRPTMTDVVAQLQECLELEEEHCAVNDANNNFYTSNNSNPNSSYDTYAADHSIDVSQNSVAFEMEKNFGRMPSTAPGFISVDCGLPGKTSYVDDKTKISYAADDGFTDGGSFHNISAEYITPALSARYHNVRSFPDGARNCYTLRSLYLIRATFMYGNYDGLSKLPIFDVYIGVNFWMMVNISDPSGATLLEAIVVVPDDFVQVCLVNTGTGTPFISGLDLRPLEKKLYPQANDKRGLSLFGRWNFGPISTTEFIRYPDDPHDRIWMPWVSPSYWVEVSTTRPVQHTDEDVFDAPTKVMQTAIAPLNASSNIEFAWVPYTQPKDPAPGYITVMHFSELQLRSSNATRQFYINLNGNMVFSQGYTPAYLYADAIFNSNPFLRYPQYNISINATANSTLPPIINAIEVFSVFSTATVGTDGQDASAMMVIKEKYQVKKNWMGDPCVPKTLAWDKDLSNNNLTGSIPDALSQLPSLAVLDLTGNQLNGSIPSGLLKRIQDGTLNIKYGNNPNLCTNDNSCQPAKHKSKLAIYVAVPVVLVLVIVSVTILLFCLLGRKKKQGSMNTSVKPQNETTSYVPTNGSHGHGSSMQLENRRFTYNDLEKITNNFQRVLGEGGFGKVYDGFLEDGTQVAVKLRSESSNQGDKEFLAEAQILTRIHHKSLVSMIGYCKDGKYMALVYEYMSEGTLREHISGKRNNGRYLTWRERLRIALESAQGLEYLHKWCNPPLIHRDVKATNILLNAKLEAKIADFGLSKTFNLENGTHVSTNTLVGTPGYVDPEYQATMQPTTKSDVYSFGVVLLELVTGKPAVLRDPEPISIIHWAQQRLAQGNIEGVVDARMHGDHDVNGVWKATDIALKCTTQVSAQRPTMTDVVAQLQECLELEEGRCAISNANNNFYTDNNSNSNSSYDMYATDHSIDVSHNSAAFETERNFGRMPSTATGFISIDCGLPEKTSYVDDATKLKFTSDDAFTDAGTIHNVSSEFATPTTTTDRSLYNVRSFPAGARNCYTVPSVVPGSKYLVRAKFLYGNYDGLNKPPVFDLHLGVNFWQTVTVPSADWLGNAEVIAVVPDDFLQVCLVNTGAGTPFISGLDLRPLPSSLYAPANATQGLVLLDRRNFGASGSTVIRYPDDTYDRVWWPWSNPPAEWSDISTADKVQNTIAPVFDVPSVVMQTAITTRNSSIPIQFSWDTKPNHVYPDPGSIFTLYVTELELLAGNAVRQFNVTINGVIWTKAPYKPVYLSTDAMYNGDRPYRGITRYNFSLNAAGSSTLPPILNAAEAFSVISTADLATDAQDVSAITAIKAKYQVNKNWTGDPCAPKTLAWDGLTCSYAISTPPRITGVNMSYAGLSGDISSYFANLKEIKNLDLSHNNLTGSIPNVISQLQFLAVLDLTGNQLNGSIPSSLLKRSQDGSLTLRYGNNPNLCSNSSSCQLPQKKSNSMLAVYVAVPVVVIGAVAVFLIFFIRKKKNKSKGAVKPQILGNGVQSHSQNGSGGSLLELHNRQFTYKDLAVITNNFQRVLGKGGFGPVYDGFLKDGTHVAVKLRDESSSQGYSEFLTEAQTLTKIHHKNLVALIGYCKDEIHLALVYEHMSEGTLEDKLRGLEYLHKACSPRFVHRDVKSSNILLNANLEAKVADFGLTTAFKCDGDTHVSTVRVVGTYGYLAPEYATALQVSEKIDVYSFGVVLLEVITGQPPIIKLPEPTTIIQWTRQRLARGNIEGVVDVNMPDDRYDINCIWKVADVALKCTAHAPGQRPTMTDVVTQLKECLELEETSFKGDTSSSYMSGSSIDPNSTRAMAARSWLFILCLAVADAGVLQTSAQPDLKGFISIDCGLEGKTGYLDDKTNLSYVPDDGFTDAGTNHNISVEFMTPLISRRNYNLRSFPDGERNCYTLRSLTAGLKYLIRAAFVYGNYDGLKKPPVFDLYIGVNFLTMVNITGLDGAALEEAIVVVPDDFVQVCLVNTGTGTPFISGLDLRPLKSTLYPQVTETQGLSLFGRWNFGPTMNQRTDSIVTRYPDDPHDREWVPWINPFDWTVISTTTMVQNIENDIFEAPSRVMKTAITPRNASGNIEFAWDAYTQPKDPTPGYIANFYFTEVQLLPSNALRQFYINLNGRLVYNESYTPLYLYADLIYEKKPFLRYPEYNISINATSNSTLPPIINAIEVFSVMPTINVATDSEDASAMMAIKVKYQVKKNWMGDPCVPKTLAWDSLTCSYSTSIRPRITSLNLSSSDLRGDISSSFANLKGVQYLNLSNNNLTGSIPDALSQLPLLSVLKPAQWINSIWTSQKNSRWLPRSKLENRRFTYRELEMMTDNFQLELGRGGFGCVYDGFLEDHTRVAVKLMFKNSKQGDKEFLGEAQILTRIHHKNLVSMIGYCKDGDNMALVYEYMSEGTLQEHIAEENSRRRFLPWRRRLQIALESAQGKYLMTMQPTTKSDVYSFGVVLLELVTGKPALLRDLDNTSIIQWVQQHLARGNIEDVVDARMHGDHDINSVWKVVDIALKCTMQESIHRPTMTGVVAMLQECIELENRHLKDYAANSENHNSSYNTYGVDQSTNVIQSNDAFEVGHNIARVPTMATGPVAR</sequence>
<feature type="transmembrane region" description="Helical" evidence="22">
    <location>
        <begin position="4087"/>
        <end position="4109"/>
    </location>
</feature>
<keyword evidence="13 20" id="KW-0067">ATP-binding</keyword>
<feature type="transmembrane region" description="Helical" evidence="22">
    <location>
        <begin position="4446"/>
        <end position="4464"/>
    </location>
</feature>
<evidence type="ECO:0000256" key="15">
    <source>
        <dbReference type="ARBA" id="ARBA00023136"/>
    </source>
</evidence>
<dbReference type="FunFam" id="3.80.10.10:FF:000129">
    <property type="entry name" value="Leucine-rich repeat receptor-like kinase"/>
    <property type="match status" value="4"/>
</dbReference>
<feature type="binding site" evidence="20">
    <location>
        <position position="4985"/>
    </location>
    <ligand>
        <name>ATP</name>
        <dbReference type="ChEBI" id="CHEBI:30616"/>
    </ligand>
</feature>
<feature type="signal peptide" evidence="23">
    <location>
        <begin position="1"/>
        <end position="26"/>
    </location>
</feature>
<dbReference type="InterPro" id="IPR001245">
    <property type="entry name" value="Ser-Thr/Tyr_kinase_cat_dom"/>
</dbReference>
<feature type="region of interest" description="Disordered" evidence="21">
    <location>
        <begin position="523"/>
        <end position="542"/>
    </location>
</feature>
<dbReference type="Proteomes" id="UP000006591">
    <property type="component" value="Chromosome 5"/>
</dbReference>
<dbReference type="PANTHER" id="PTHR45631">
    <property type="entry name" value="OS07G0107800 PROTEIN-RELATED"/>
    <property type="match status" value="1"/>
</dbReference>
<reference evidence="25" key="1">
    <citation type="submission" date="2015-04" db="UniProtKB">
        <authorList>
            <consortium name="EnsemblPlants"/>
        </authorList>
    </citation>
    <scope>IDENTIFICATION</scope>
    <source>
        <strain evidence="25">SL10</strain>
    </source>
</reference>
<dbReference type="Pfam" id="PF07714">
    <property type="entry name" value="PK_Tyr_Ser-Thr"/>
    <property type="match status" value="5"/>
</dbReference>
<dbReference type="FunFam" id="3.30.200.20:FF:000178">
    <property type="entry name" value="serine/threonine-protein kinase PBS1-like"/>
    <property type="match status" value="2"/>
</dbReference>
<feature type="domain" description="Protein kinase" evidence="24">
    <location>
        <begin position="562"/>
        <end position="835"/>
    </location>
</feature>
<comment type="catalytic activity">
    <reaction evidence="18">
        <text>L-threonyl-[protein] + ATP = O-phospho-L-threonyl-[protein] + ADP + H(+)</text>
        <dbReference type="Rhea" id="RHEA:46608"/>
        <dbReference type="Rhea" id="RHEA-COMP:11060"/>
        <dbReference type="Rhea" id="RHEA-COMP:11605"/>
        <dbReference type="ChEBI" id="CHEBI:15378"/>
        <dbReference type="ChEBI" id="CHEBI:30013"/>
        <dbReference type="ChEBI" id="CHEBI:30616"/>
        <dbReference type="ChEBI" id="CHEBI:61977"/>
        <dbReference type="ChEBI" id="CHEBI:456216"/>
        <dbReference type="EC" id="2.7.11.1"/>
    </reaction>
</comment>
<organism evidence="25">
    <name type="scientific">Oryza nivara</name>
    <name type="common">Indian wild rice</name>
    <name type="synonym">Oryza sativa f. spontanea</name>
    <dbReference type="NCBI Taxonomy" id="4536"/>
    <lineage>
        <taxon>Eukaryota</taxon>
        <taxon>Viridiplantae</taxon>
        <taxon>Streptophyta</taxon>
        <taxon>Embryophyta</taxon>
        <taxon>Tracheophyta</taxon>
        <taxon>Spermatophyta</taxon>
        <taxon>Magnoliopsida</taxon>
        <taxon>Liliopsida</taxon>
        <taxon>Poales</taxon>
        <taxon>Poaceae</taxon>
        <taxon>BOP clade</taxon>
        <taxon>Oryzoideae</taxon>
        <taxon>Oryzeae</taxon>
        <taxon>Oryzinae</taxon>
        <taxon>Oryza</taxon>
    </lineage>
</organism>
<evidence type="ECO:0000256" key="5">
    <source>
        <dbReference type="ARBA" id="ARBA00022553"/>
    </source>
</evidence>
<feature type="transmembrane region" description="Helical" evidence="22">
    <location>
        <begin position="1804"/>
        <end position="1824"/>
    </location>
</feature>
<keyword evidence="17" id="KW-0325">Glycoprotein</keyword>
<keyword evidence="14 22" id="KW-1133">Transmembrane helix</keyword>
<keyword evidence="26" id="KW-1185">Reference proteome</keyword>
<feature type="domain" description="Protein kinase" evidence="24">
    <location>
        <begin position="4957"/>
        <end position="5227"/>
    </location>
</feature>
<keyword evidence="8 22" id="KW-0812">Transmembrane</keyword>
<feature type="binding site" evidence="20">
    <location>
        <position position="2431"/>
    </location>
    <ligand>
        <name>ATP</name>
        <dbReference type="ChEBI" id="CHEBI:30616"/>
    </ligand>
</feature>
<evidence type="ECO:0000256" key="11">
    <source>
        <dbReference type="ARBA" id="ARBA00022741"/>
    </source>
</evidence>
<dbReference type="InterPro" id="IPR017441">
    <property type="entry name" value="Protein_kinase_ATP_BS"/>
</dbReference>
<evidence type="ECO:0000256" key="7">
    <source>
        <dbReference type="ARBA" id="ARBA00022679"/>
    </source>
</evidence>
<dbReference type="PANTHER" id="PTHR45631:SF114">
    <property type="entry name" value="OS05G0525800 PROTEIN"/>
    <property type="match status" value="1"/>
</dbReference>
<evidence type="ECO:0000256" key="12">
    <source>
        <dbReference type="ARBA" id="ARBA00022777"/>
    </source>
</evidence>
<keyword evidence="4" id="KW-0723">Serine/threonine-protein kinase</keyword>
<dbReference type="HOGENOM" id="CLU_223595_0_0_1"/>
<dbReference type="InterPro" id="IPR024788">
    <property type="entry name" value="Malectin-like_Carb-bd_dom"/>
</dbReference>
<keyword evidence="9 23" id="KW-0732">Signal</keyword>
<evidence type="ECO:0000256" key="6">
    <source>
        <dbReference type="ARBA" id="ARBA00022614"/>
    </source>
</evidence>
<dbReference type="STRING" id="4536.A0A0E0HH15"/>
<dbReference type="InterPro" id="IPR032675">
    <property type="entry name" value="LRR_dom_sf"/>
</dbReference>
<feature type="chain" id="PRO_5005431155" description="non-specific serine/threonine protein kinase" evidence="23">
    <location>
        <begin position="27"/>
        <end position="5227"/>
    </location>
</feature>
<dbReference type="Gene3D" id="1.10.510.10">
    <property type="entry name" value="Transferase(Phosphotransferase) domain 1"/>
    <property type="match status" value="6"/>
</dbReference>
<feature type="domain" description="Protein kinase" evidence="24">
    <location>
        <begin position="4159"/>
        <end position="4412"/>
    </location>
</feature>
<evidence type="ECO:0000256" key="3">
    <source>
        <dbReference type="ARBA" id="ARBA00022475"/>
    </source>
</evidence>
<feature type="region of interest" description="Disordered" evidence="21">
    <location>
        <begin position="1457"/>
        <end position="1482"/>
    </location>
</feature>
<reference evidence="25" key="2">
    <citation type="submission" date="2018-04" db="EMBL/GenBank/DDBJ databases">
        <title>OnivRS2 (Oryza nivara Reference Sequence Version 2).</title>
        <authorList>
            <person name="Zhang J."/>
            <person name="Kudrna D."/>
            <person name="Lee S."/>
            <person name="Talag J."/>
            <person name="Rajasekar S."/>
            <person name="Welchert J."/>
            <person name="Hsing Y.-I."/>
            <person name="Wing R.A."/>
        </authorList>
    </citation>
    <scope>NUCLEOTIDE SEQUENCE [LARGE SCALE GENOMIC DNA]</scope>
    <source>
        <strain evidence="25">SL10</strain>
    </source>
</reference>
<feature type="binding site" evidence="20">
    <location>
        <position position="590"/>
    </location>
    <ligand>
        <name>ATP</name>
        <dbReference type="ChEBI" id="CHEBI:30616"/>
    </ligand>
</feature>
<evidence type="ECO:0000256" key="2">
    <source>
        <dbReference type="ARBA" id="ARBA00012513"/>
    </source>
</evidence>
<evidence type="ECO:0000256" key="18">
    <source>
        <dbReference type="ARBA" id="ARBA00047899"/>
    </source>
</evidence>
<dbReference type="FunFam" id="1.10.510.10:FF:000146">
    <property type="entry name" value="LRR receptor-like serine/threonine-protein kinase IOS1"/>
    <property type="match status" value="1"/>
</dbReference>
<evidence type="ECO:0000256" key="8">
    <source>
        <dbReference type="ARBA" id="ARBA00022692"/>
    </source>
</evidence>
<proteinExistence type="predicted"/>
<keyword evidence="12" id="KW-0418">Kinase</keyword>
<dbReference type="InterPro" id="IPR008271">
    <property type="entry name" value="Ser/Thr_kinase_AS"/>
</dbReference>
<comment type="subcellular location">
    <subcellularLocation>
        <location evidence="1">Cell membrane</location>
        <topology evidence="1">Single-pass membrane protein</topology>
    </subcellularLocation>
</comment>
<keyword evidence="5" id="KW-0597">Phosphoprotein</keyword>
<dbReference type="Gene3D" id="3.80.10.10">
    <property type="entry name" value="Ribonuclease Inhibitor"/>
    <property type="match status" value="5"/>
</dbReference>
<evidence type="ECO:0000256" key="10">
    <source>
        <dbReference type="ARBA" id="ARBA00022737"/>
    </source>
</evidence>
<dbReference type="EC" id="2.7.11.1" evidence="2"/>
<dbReference type="Pfam" id="PF00069">
    <property type="entry name" value="Pkinase"/>
    <property type="match status" value="1"/>
</dbReference>
<comment type="catalytic activity">
    <reaction evidence="19">
        <text>L-seryl-[protein] + ATP = O-phospho-L-seryl-[protein] + ADP + H(+)</text>
        <dbReference type="Rhea" id="RHEA:17989"/>
        <dbReference type="Rhea" id="RHEA-COMP:9863"/>
        <dbReference type="Rhea" id="RHEA-COMP:11604"/>
        <dbReference type="ChEBI" id="CHEBI:15378"/>
        <dbReference type="ChEBI" id="CHEBI:29999"/>
        <dbReference type="ChEBI" id="CHEBI:30616"/>
        <dbReference type="ChEBI" id="CHEBI:83421"/>
        <dbReference type="ChEBI" id="CHEBI:456216"/>
        <dbReference type="EC" id="2.7.11.1"/>
    </reaction>
</comment>
<evidence type="ECO:0000256" key="14">
    <source>
        <dbReference type="ARBA" id="ARBA00022989"/>
    </source>
</evidence>
<dbReference type="FunFam" id="3.30.200.20:FF:000394">
    <property type="entry name" value="Leucine-rich repeat receptor-like protein kinase"/>
    <property type="match status" value="4"/>
</dbReference>
<dbReference type="eggNOG" id="KOG1187">
    <property type="taxonomic scope" value="Eukaryota"/>
</dbReference>
<keyword evidence="15 22" id="KW-0472">Membrane</keyword>
<dbReference type="InterPro" id="IPR003591">
    <property type="entry name" value="Leu-rich_rpt_typical-subtyp"/>
</dbReference>
<dbReference type="Pfam" id="PF00560">
    <property type="entry name" value="LRR_1"/>
    <property type="match status" value="1"/>
</dbReference>
<keyword evidence="16" id="KW-0675">Receptor</keyword>
<feature type="transmembrane region" description="Helical" evidence="22">
    <location>
        <begin position="3175"/>
        <end position="3197"/>
    </location>
</feature>
<dbReference type="GO" id="GO:0005524">
    <property type="term" value="F:ATP binding"/>
    <property type="evidence" value="ECO:0007669"/>
    <property type="project" value="UniProtKB-UniRule"/>
</dbReference>
<feature type="region of interest" description="Disordered" evidence="21">
    <location>
        <begin position="3207"/>
        <end position="3235"/>
    </location>
</feature>
<dbReference type="InterPro" id="IPR000719">
    <property type="entry name" value="Prot_kinase_dom"/>
</dbReference>
<evidence type="ECO:0000259" key="24">
    <source>
        <dbReference type="PROSITE" id="PS50011"/>
    </source>
</evidence>
<keyword evidence="7" id="KW-0808">Transferase</keyword>
<dbReference type="PROSITE" id="PS51450">
    <property type="entry name" value="LRR"/>
    <property type="match status" value="3"/>
</dbReference>
<feature type="binding site" evidence="20">
    <location>
        <position position="1528"/>
    </location>
    <ligand>
        <name>ATP</name>
        <dbReference type="ChEBI" id="CHEBI:30616"/>
    </ligand>
</feature>
<keyword evidence="6" id="KW-0433">Leucine-rich repeat</keyword>
<feature type="transmembrane region" description="Helical" evidence="22">
    <location>
        <begin position="1424"/>
        <end position="1449"/>
    </location>
</feature>
<dbReference type="EnsemblPlants" id="ONIVA05G24020.1">
    <property type="protein sequence ID" value="ONIVA05G24020.1"/>
    <property type="gene ID" value="ONIVA05G24020"/>
</dbReference>
<dbReference type="GO" id="GO:0004674">
    <property type="term" value="F:protein serine/threonine kinase activity"/>
    <property type="evidence" value="ECO:0007669"/>
    <property type="project" value="UniProtKB-KW"/>
</dbReference>
<evidence type="ECO:0000256" key="19">
    <source>
        <dbReference type="ARBA" id="ARBA00048679"/>
    </source>
</evidence>
<dbReference type="SMART" id="SM00220">
    <property type="entry name" value="S_TKc"/>
    <property type="match status" value="5"/>
</dbReference>
<evidence type="ECO:0000256" key="23">
    <source>
        <dbReference type="SAM" id="SignalP"/>
    </source>
</evidence>
<feature type="domain" description="Protein kinase" evidence="24">
    <location>
        <begin position="2403"/>
        <end position="2665"/>
    </location>
</feature>
<keyword evidence="3" id="KW-1003">Cell membrane</keyword>
<name>A0A0E0HH15_ORYNI</name>
<dbReference type="FunFam" id="1.10.510.10:FF:000095">
    <property type="entry name" value="protein STRUBBELIG-RECEPTOR FAMILY 8"/>
    <property type="match status" value="1"/>
</dbReference>
<feature type="region of interest" description="Disordered" evidence="21">
    <location>
        <begin position="2360"/>
        <end position="2386"/>
    </location>
</feature>
<evidence type="ECO:0000256" key="20">
    <source>
        <dbReference type="PROSITE-ProRule" id="PRU10141"/>
    </source>
</evidence>
<evidence type="ECO:0000256" key="21">
    <source>
        <dbReference type="SAM" id="MobiDB-lite"/>
    </source>
</evidence>
<dbReference type="CDD" id="cd14066">
    <property type="entry name" value="STKc_IRAK"/>
    <property type="match status" value="1"/>
</dbReference>
<dbReference type="SUPFAM" id="SSF52058">
    <property type="entry name" value="L domain-like"/>
    <property type="match status" value="5"/>
</dbReference>
<dbReference type="SMART" id="SM00369">
    <property type="entry name" value="LRR_TYP"/>
    <property type="match status" value="8"/>
</dbReference>
<feature type="transmembrane region" description="Helical" evidence="22">
    <location>
        <begin position="2327"/>
        <end position="2352"/>
    </location>
</feature>
<feature type="domain" description="Protein kinase" evidence="24">
    <location>
        <begin position="3252"/>
        <end position="3527"/>
    </location>
</feature>
<keyword evidence="10" id="KW-0677">Repeat</keyword>
<dbReference type="InterPro" id="IPR011009">
    <property type="entry name" value="Kinase-like_dom_sf"/>
</dbReference>
<evidence type="ECO:0000256" key="17">
    <source>
        <dbReference type="ARBA" id="ARBA00023180"/>
    </source>
</evidence>
<dbReference type="SUPFAM" id="SSF56112">
    <property type="entry name" value="Protein kinase-like (PK-like)"/>
    <property type="match status" value="6"/>
</dbReference>
<evidence type="ECO:0000313" key="26">
    <source>
        <dbReference type="Proteomes" id="UP000006591"/>
    </source>
</evidence>
<dbReference type="Gene3D" id="3.30.200.20">
    <property type="entry name" value="Phosphorylase Kinase, domain 1"/>
    <property type="match status" value="6"/>
</dbReference>
<dbReference type="GO" id="GO:0005886">
    <property type="term" value="C:plasma membrane"/>
    <property type="evidence" value="ECO:0007669"/>
    <property type="project" value="UniProtKB-SubCell"/>
</dbReference>
<feature type="binding site" evidence="20">
    <location>
        <position position="3280"/>
    </location>
    <ligand>
        <name>ATP</name>
        <dbReference type="ChEBI" id="CHEBI:30616"/>
    </ligand>
</feature>
<protein>
    <recommendedName>
        <fullName evidence="2">non-specific serine/threonine protein kinase</fullName>
        <ecNumber evidence="2">2.7.11.1</ecNumber>
    </recommendedName>
</protein>
<dbReference type="Pfam" id="PF12819">
    <property type="entry name" value="Malectin_like"/>
    <property type="match status" value="6"/>
</dbReference>
<evidence type="ECO:0000256" key="13">
    <source>
        <dbReference type="ARBA" id="ARBA00022840"/>
    </source>
</evidence>